<proteinExistence type="predicted"/>
<accession>A0ACC0U7Q6</accession>
<reference evidence="1" key="1">
    <citation type="submission" date="2021-03" db="EMBL/GenBank/DDBJ databases">
        <title>Evolutionary priming and transition to the ectomycorrhizal habit in an iconic lineage of mushroom-forming fungi: is preadaptation a requirement?</title>
        <authorList>
            <consortium name="DOE Joint Genome Institute"/>
            <person name="Looney B.P."/>
            <person name="Miyauchi S."/>
            <person name="Morin E."/>
            <person name="Drula E."/>
            <person name="Courty P.E."/>
            <person name="Chicoki N."/>
            <person name="Fauchery L."/>
            <person name="Kohler A."/>
            <person name="Kuo A."/>
            <person name="LaButti K."/>
            <person name="Pangilinan J."/>
            <person name="Lipzen A."/>
            <person name="Riley R."/>
            <person name="Andreopoulos W."/>
            <person name="He G."/>
            <person name="Johnson J."/>
            <person name="Barry K.W."/>
            <person name="Grigoriev I.V."/>
            <person name="Nagy L."/>
            <person name="Hibbett D."/>
            <person name="Henrissat B."/>
            <person name="Matheny P.B."/>
            <person name="Labbe J."/>
            <person name="Martin A.F."/>
        </authorList>
    </citation>
    <scope>NUCLEOTIDE SEQUENCE</scope>
    <source>
        <strain evidence="1">BPL698</strain>
    </source>
</reference>
<protein>
    <submittedName>
        <fullName evidence="1">Cytochrome P450</fullName>
    </submittedName>
</protein>
<comment type="caution">
    <text evidence="1">The sequence shown here is derived from an EMBL/GenBank/DDBJ whole genome shotgun (WGS) entry which is preliminary data.</text>
</comment>
<dbReference type="EMBL" id="JAGFNK010000139">
    <property type="protein sequence ID" value="KAI9507132.1"/>
    <property type="molecule type" value="Genomic_DNA"/>
</dbReference>
<sequence length="509" mass="58222">MVDFLAIFAFLYLLLDFRDHRRRRGLPYPPGPFCWPVIGNLLDVPKLSPWVAYADMSKKHGDIMYFRVFGQVIVVLCSLTAIKELLEKRGDLYADRPRVPIFEIMEMDWTLPLLRKGEYWRKNRLILDRALRPGAVASYRSMIEEKTRLFLGQLLTTPKDFRAHIDFLQGKIIMSLTYGYELEENDDILVPTRKTGEIMSQLAVPGAALVNHLPILRYTPSWVPLFKYEPMASICRELGKRMINEPIDYVKNAMREGTAVASLASEQLEEVEKLSGPERQRAEKAIKQTLGSLFQGARCTVSSMSSLFIALALYPEVQKRAQAELDSILSRDRLPTFEDKPRLPYIEAMCKELARWQMVTPMGVPHASTHDDVYRGFFIPKGSIHYLLFVKAVLHNPDLYPDPETFKPERFLNEDGTFRDDPTIALAFGVGKRICPGRHLVEATLFVFISSVLSVFHVTKAKDEYGNEIPVKINTLVEGQITLQPTKFECSITVRDKMAEDLIKANIWT</sequence>
<evidence type="ECO:0000313" key="1">
    <source>
        <dbReference type="EMBL" id="KAI9507132.1"/>
    </source>
</evidence>
<name>A0ACC0U7Q6_9AGAM</name>
<dbReference type="Proteomes" id="UP001207468">
    <property type="component" value="Unassembled WGS sequence"/>
</dbReference>
<keyword evidence="2" id="KW-1185">Reference proteome</keyword>
<gene>
    <name evidence="1" type="ORF">F5148DRAFT_981836</name>
</gene>
<organism evidence="1 2">
    <name type="scientific">Russula earlei</name>
    <dbReference type="NCBI Taxonomy" id="71964"/>
    <lineage>
        <taxon>Eukaryota</taxon>
        <taxon>Fungi</taxon>
        <taxon>Dikarya</taxon>
        <taxon>Basidiomycota</taxon>
        <taxon>Agaricomycotina</taxon>
        <taxon>Agaricomycetes</taxon>
        <taxon>Russulales</taxon>
        <taxon>Russulaceae</taxon>
        <taxon>Russula</taxon>
    </lineage>
</organism>
<evidence type="ECO:0000313" key="2">
    <source>
        <dbReference type="Proteomes" id="UP001207468"/>
    </source>
</evidence>